<feature type="transmembrane region" description="Helical" evidence="2">
    <location>
        <begin position="898"/>
        <end position="918"/>
    </location>
</feature>
<dbReference type="OrthoDB" id="409136at2759"/>
<feature type="region of interest" description="Disordered" evidence="1">
    <location>
        <begin position="509"/>
        <end position="531"/>
    </location>
</feature>
<feature type="region of interest" description="Disordered" evidence="1">
    <location>
        <begin position="469"/>
        <end position="490"/>
    </location>
</feature>
<proteinExistence type="predicted"/>
<feature type="transmembrane region" description="Helical" evidence="2">
    <location>
        <begin position="869"/>
        <end position="891"/>
    </location>
</feature>
<dbReference type="InParanoid" id="W3WZT1"/>
<evidence type="ECO:0000256" key="1">
    <source>
        <dbReference type="SAM" id="MobiDB-lite"/>
    </source>
</evidence>
<accession>W3WZT1</accession>
<protein>
    <recommendedName>
        <fullName evidence="3">Heterokaryon incompatibility domain-containing protein</fullName>
    </recommendedName>
</protein>
<dbReference type="eggNOG" id="KOG4177">
    <property type="taxonomic scope" value="Eukaryota"/>
</dbReference>
<dbReference type="HOGENOM" id="CLU_316191_0_0_1"/>
<dbReference type="PANTHER" id="PTHR10622">
    <property type="entry name" value="HET DOMAIN-CONTAINING PROTEIN"/>
    <property type="match status" value="1"/>
</dbReference>
<dbReference type="RefSeq" id="XP_007835894.1">
    <property type="nucleotide sequence ID" value="XM_007837703.1"/>
</dbReference>
<dbReference type="KEGG" id="pfy:PFICI_09122"/>
<dbReference type="Pfam" id="PF06985">
    <property type="entry name" value="HET"/>
    <property type="match status" value="1"/>
</dbReference>
<dbReference type="GeneID" id="19274135"/>
<evidence type="ECO:0000313" key="5">
    <source>
        <dbReference type="Proteomes" id="UP000030651"/>
    </source>
</evidence>
<keyword evidence="5" id="KW-1185">Reference proteome</keyword>
<feature type="region of interest" description="Disordered" evidence="1">
    <location>
        <begin position="606"/>
        <end position="668"/>
    </location>
</feature>
<feature type="compositionally biased region" description="Polar residues" evidence="1">
    <location>
        <begin position="477"/>
        <end position="490"/>
    </location>
</feature>
<name>W3WZT1_PESFW</name>
<gene>
    <name evidence="4" type="ORF">PFICI_09122</name>
</gene>
<evidence type="ECO:0000259" key="3">
    <source>
        <dbReference type="Pfam" id="PF06985"/>
    </source>
</evidence>
<feature type="region of interest" description="Disordered" evidence="1">
    <location>
        <begin position="407"/>
        <end position="436"/>
    </location>
</feature>
<feature type="compositionally biased region" description="Low complexity" evidence="1">
    <location>
        <begin position="282"/>
        <end position="293"/>
    </location>
</feature>
<sequence length="923" mass="104526">MRLLRLGAQDELNEYQFNHDPPRYAIFSHTWGPPEEEYTFQDLIQKQSQDKKGYQKILSFGKQAKLDGLDFFWVDTCCIDKTSSAEVAEAINSMFRWYRNAQKCYVYLEDVVYFHGADIDTQFRKARWFTRRWTLQELIAPRIVEFFLHDWKSLGSKEALKEVIHEITGIPLSVLQGRSPSDFPVNELIMWTRGRDTTRPEDQAYSLLGIFDITMVPMYGEGAENALARLRKILYEEFDWPRPKTLSLDLVARKDPERDIKEEEEEEEEDNSEPEDVESIFSDTDASMSSKSSVELNPVRVSGIREITRVFLGHDEFKSLCTAAINNVAAGKSRAHIRGFLKNYGNHLDEEARNPLQHQAARFVREVAGRIADEIRWSITGFDEVRERETTAEEKPNLEKWLSTVGEGDMEKAPPPPPADDNDSDSDGSDDGLITDDTFPHIEAVQDFLLSSNAFETLLRAFENWTNLKRRPDSDTKPTASPTPQSQETIDFNKPVVHNVMLPVDHLMPSTSDNVEKSTPDGSVIDPNPGPRSRAESLRSLIWSILDFWGVLFSFHDLMDLFVARHPVGYERVRWRCSCNTVLWGDFPVDDSHALAQLKEDLLNNFSPASNHSKSGSAGKGSMGHISEHHGEQQAPSHEKADQASTTSNLNKTAGSSDASSFPRRESGNLSELVSEASNLTTSNQHPVGLTKVTVDRGESIYFEVCTDIGNSAVGHFEIDITQTATDGELFEKIWDIYNRNRGVGLRRLFLRPCNVHFVLFSISTVKTTQYSAGIHEKPAEYPPDEELQRRRYHYHTPKLMMPPHVFIHFLHRARWNVWGDHANDTWLKRLPKKLNESMLAAQASEASSDPDLAFGWGVHILDGPNHAVLGFFLAAGLLITFVISCLILGIAKTQEQAFGVGQYLIAILVALMSAVYFKLQDQ</sequence>
<dbReference type="OMA" id="FEVCINI"/>
<keyword evidence="2" id="KW-1133">Transmembrane helix</keyword>
<evidence type="ECO:0000256" key="2">
    <source>
        <dbReference type="SAM" id="Phobius"/>
    </source>
</evidence>
<feature type="compositionally biased region" description="Acidic residues" evidence="1">
    <location>
        <begin position="262"/>
        <end position="278"/>
    </location>
</feature>
<keyword evidence="2" id="KW-0472">Membrane</keyword>
<dbReference type="Proteomes" id="UP000030651">
    <property type="component" value="Unassembled WGS sequence"/>
</dbReference>
<dbReference type="AlphaFoldDB" id="W3WZT1"/>
<evidence type="ECO:0000313" key="4">
    <source>
        <dbReference type="EMBL" id="ETS79269.1"/>
    </source>
</evidence>
<feature type="compositionally biased region" description="Polar residues" evidence="1">
    <location>
        <begin position="643"/>
        <end position="660"/>
    </location>
</feature>
<dbReference type="EMBL" id="KI912114">
    <property type="protein sequence ID" value="ETS79269.1"/>
    <property type="molecule type" value="Genomic_DNA"/>
</dbReference>
<keyword evidence="2" id="KW-0812">Transmembrane</keyword>
<dbReference type="PANTHER" id="PTHR10622:SF10">
    <property type="entry name" value="HET DOMAIN-CONTAINING PROTEIN"/>
    <property type="match status" value="1"/>
</dbReference>
<dbReference type="STRING" id="1229662.W3WZT1"/>
<dbReference type="InterPro" id="IPR010730">
    <property type="entry name" value="HET"/>
</dbReference>
<feature type="region of interest" description="Disordered" evidence="1">
    <location>
        <begin position="256"/>
        <end position="293"/>
    </location>
</feature>
<feature type="compositionally biased region" description="Acidic residues" evidence="1">
    <location>
        <begin position="420"/>
        <end position="434"/>
    </location>
</feature>
<feature type="compositionally biased region" description="Basic and acidic residues" evidence="1">
    <location>
        <begin position="626"/>
        <end position="642"/>
    </location>
</feature>
<feature type="domain" description="Heterokaryon incompatibility" evidence="3">
    <location>
        <begin position="24"/>
        <end position="109"/>
    </location>
</feature>
<organism evidence="4 5">
    <name type="scientific">Pestalotiopsis fici (strain W106-1 / CGMCC3.15140)</name>
    <dbReference type="NCBI Taxonomy" id="1229662"/>
    <lineage>
        <taxon>Eukaryota</taxon>
        <taxon>Fungi</taxon>
        <taxon>Dikarya</taxon>
        <taxon>Ascomycota</taxon>
        <taxon>Pezizomycotina</taxon>
        <taxon>Sordariomycetes</taxon>
        <taxon>Xylariomycetidae</taxon>
        <taxon>Amphisphaeriales</taxon>
        <taxon>Sporocadaceae</taxon>
        <taxon>Pestalotiopsis</taxon>
    </lineage>
</organism>
<reference evidence="5" key="1">
    <citation type="journal article" date="2015" name="BMC Genomics">
        <title>Genomic and transcriptomic analysis of the endophytic fungus Pestalotiopsis fici reveals its lifestyle and high potential for synthesis of natural products.</title>
        <authorList>
            <person name="Wang X."/>
            <person name="Zhang X."/>
            <person name="Liu L."/>
            <person name="Xiang M."/>
            <person name="Wang W."/>
            <person name="Sun X."/>
            <person name="Che Y."/>
            <person name="Guo L."/>
            <person name="Liu G."/>
            <person name="Guo L."/>
            <person name="Wang C."/>
            <person name="Yin W.B."/>
            <person name="Stadler M."/>
            <person name="Zhang X."/>
            <person name="Liu X."/>
        </authorList>
    </citation>
    <scope>NUCLEOTIDE SEQUENCE [LARGE SCALE GENOMIC DNA]</scope>
    <source>
        <strain evidence="5">W106-1 / CGMCC3.15140</strain>
    </source>
</reference>